<dbReference type="InterPro" id="IPR002123">
    <property type="entry name" value="Plipid/glycerol_acylTrfase"/>
</dbReference>
<keyword evidence="7" id="KW-1185">Reference proteome</keyword>
<dbReference type="GO" id="GO:0006654">
    <property type="term" value="P:phosphatidic acid biosynthetic process"/>
    <property type="evidence" value="ECO:0007669"/>
    <property type="project" value="TreeGrafter"/>
</dbReference>
<evidence type="ECO:0000256" key="4">
    <source>
        <dbReference type="SAM" id="Phobius"/>
    </source>
</evidence>
<reference evidence="6 7" key="1">
    <citation type="journal article" date="2015" name="Genome Announc.">
        <title>Complete Genome Sequence of 'Candidatus Liberibacter africanus,' a Bacterium Associated with Citrus Huanglongbing.</title>
        <authorList>
            <person name="Lin H."/>
            <person name="Pietersen G."/>
            <person name="Han C."/>
            <person name="Read D.A."/>
            <person name="Lou B."/>
            <person name="Gupta G."/>
            <person name="Civerolo E.L."/>
        </authorList>
    </citation>
    <scope>NUCLEOTIDE SEQUENCE [LARGE SCALE GENOMIC DNA]</scope>
    <source>
        <strain evidence="6 7">PTSAPSY</strain>
    </source>
</reference>
<dbReference type="STRING" id="1277257.G293_03490"/>
<dbReference type="CDD" id="cd07989">
    <property type="entry name" value="LPLAT_AGPAT-like"/>
    <property type="match status" value="1"/>
</dbReference>
<dbReference type="SMART" id="SM00563">
    <property type="entry name" value="PlsC"/>
    <property type="match status" value="1"/>
</dbReference>
<dbReference type="AlphaFoldDB" id="A0A0G3I364"/>
<feature type="transmembrane region" description="Helical" evidence="4">
    <location>
        <begin position="100"/>
        <end position="118"/>
    </location>
</feature>
<keyword evidence="4" id="KW-0812">Transmembrane</keyword>
<dbReference type="Pfam" id="PF01553">
    <property type="entry name" value="Acyltransferase"/>
    <property type="match status" value="1"/>
</dbReference>
<keyword evidence="4" id="KW-0472">Membrane</keyword>
<protein>
    <submittedName>
        <fullName evidence="6">1-acyl-sn-glycerol-3-phosphate acyltransferase</fullName>
    </submittedName>
</protein>
<proteinExistence type="predicted"/>
<dbReference type="KEGG" id="lau:G293_03490"/>
<dbReference type="EMBL" id="CP004021">
    <property type="protein sequence ID" value="AKK20326.1"/>
    <property type="molecule type" value="Genomic_DNA"/>
</dbReference>
<evidence type="ECO:0000313" key="7">
    <source>
        <dbReference type="Proteomes" id="UP000035503"/>
    </source>
</evidence>
<evidence type="ECO:0000256" key="3">
    <source>
        <dbReference type="ARBA" id="ARBA00023315"/>
    </source>
</evidence>
<dbReference type="SUPFAM" id="SSF69593">
    <property type="entry name" value="Glycerol-3-phosphate (1)-acyltransferase"/>
    <property type="match status" value="1"/>
</dbReference>
<dbReference type="GO" id="GO:0003841">
    <property type="term" value="F:1-acylglycerol-3-phosphate O-acyltransferase activity"/>
    <property type="evidence" value="ECO:0007669"/>
    <property type="project" value="TreeGrafter"/>
</dbReference>
<comment type="pathway">
    <text evidence="1">Lipid metabolism.</text>
</comment>
<dbReference type="PANTHER" id="PTHR10434">
    <property type="entry name" value="1-ACYL-SN-GLYCEROL-3-PHOSPHATE ACYLTRANSFERASE"/>
    <property type="match status" value="1"/>
</dbReference>
<organism evidence="6 7">
    <name type="scientific">Candidatus Liberibacter africanus PTSAPSY</name>
    <dbReference type="NCBI Taxonomy" id="1277257"/>
    <lineage>
        <taxon>Bacteria</taxon>
        <taxon>Pseudomonadati</taxon>
        <taxon>Pseudomonadota</taxon>
        <taxon>Alphaproteobacteria</taxon>
        <taxon>Hyphomicrobiales</taxon>
        <taxon>Rhizobiaceae</taxon>
        <taxon>Liberibacter</taxon>
    </lineage>
</organism>
<accession>A0A0G3I364</accession>
<gene>
    <name evidence="6" type="ORF">G293_03490</name>
</gene>
<evidence type="ECO:0000256" key="2">
    <source>
        <dbReference type="ARBA" id="ARBA00022679"/>
    </source>
</evidence>
<evidence type="ECO:0000259" key="5">
    <source>
        <dbReference type="SMART" id="SM00563"/>
    </source>
</evidence>
<keyword evidence="4" id="KW-1133">Transmembrane helix</keyword>
<sequence>MGYMTMIFIRSLIFNIVFFMHTFIASIIFLLLCCFITRKQSLSLAKKSAHINQILLKYITKTNIQIEGIENIPTTGCIISIKHQSSWDTFYFLTCIQDPIFILKHTVFYIPILGFYFLKQGMIGVKRNSKYININSIINRAKKAIANNRQLIIYPEGTRRPPGAKPLYKRGIAHIYDSLSVPVIPIVVHAGLFWPRGKFMRYPGNFKVRVLKPIPPCMPRKIFFAELQEKMEHESNNLLLETVRDNPQLYLPETTKNALKHLQKNMS</sequence>
<dbReference type="Proteomes" id="UP000035503">
    <property type="component" value="Chromosome"/>
</dbReference>
<dbReference type="PATRIC" id="fig|1277257.4.peg.751"/>
<feature type="transmembrane region" description="Helical" evidence="4">
    <location>
        <begin position="12"/>
        <end position="38"/>
    </location>
</feature>
<evidence type="ECO:0000256" key="1">
    <source>
        <dbReference type="ARBA" id="ARBA00005189"/>
    </source>
</evidence>
<dbReference type="PANTHER" id="PTHR10434:SF40">
    <property type="entry name" value="1-ACYL-SN-GLYCEROL-3-PHOSPHATE ACYLTRANSFERASE"/>
    <property type="match status" value="1"/>
</dbReference>
<keyword evidence="3 6" id="KW-0012">Acyltransferase</keyword>
<keyword evidence="2 6" id="KW-0808">Transferase</keyword>
<evidence type="ECO:0000313" key="6">
    <source>
        <dbReference type="EMBL" id="AKK20326.1"/>
    </source>
</evidence>
<feature type="domain" description="Phospholipid/glycerol acyltransferase" evidence="5">
    <location>
        <begin position="77"/>
        <end position="191"/>
    </location>
</feature>
<name>A0A0G3I364_LIBAF</name>